<protein>
    <submittedName>
        <fullName evidence="3">Uncharacterized protein</fullName>
    </submittedName>
</protein>
<dbReference type="Proteomes" id="UP001201262">
    <property type="component" value="Unassembled WGS sequence"/>
</dbReference>
<name>A0AAD4KK50_9EURO</name>
<feature type="transmembrane region" description="Helical" evidence="2">
    <location>
        <begin position="538"/>
        <end position="556"/>
    </location>
</feature>
<sequence>MSQMLLSAVHIRRRRRRRSAHTRDRRTRRGGAEFFSPLLSLWKPEFGYRRKICDEFENTPYIETFEKNGYSLSDPVVYFMGIDDDDPCFYQTQEMQHYCPRKLLHLLKDDSVELPDKIMAWVDDRNSSESKWLSRSCLQITSPRELYQHLKRNRFGVVGEPDSERRLVYIENIDSLSIAALVLTAPGFQARVLSRFLWKHLSCQTTISINVPPDGLTFQMEFHLPFFAWKRSQVLKEDCRRRRNGKVLRRSKKLNFFLPSNMAPAASETSNDYLYEIQLSCLVTGRDDFRWTAYLFTDTFFKDLAQEDDIDEEEERGAEFCTDPLTAGKHGANEPFWKPREYFIRVLHSWMEPLVAEWVTIAYYAEQRVAEYQEISDLPSGDHSSLTAAKERSKEVKKRCRWMNENSNLLTELISHLNKTINAWDTLYQEDLGFFFDHNSNAADKMIQQQLLHNIKTRFDELRRLQENLNQLKNTCENYGLQLNRDLSAESLNAVIIQQYAAFDVRFPTVISALFLPIIVSAQIFSMNSGVIPIQLKWWHFAISTALFLILVWGPWRMQVMQQKGTYYSHWSYTLASWCRSRRTGREECHNTEYQMERFGTDSCPNSDNPWV</sequence>
<feature type="transmembrane region" description="Helical" evidence="2">
    <location>
        <begin position="507"/>
        <end position="526"/>
    </location>
</feature>
<dbReference type="GeneID" id="70247186"/>
<gene>
    <name evidence="3" type="ORF">BGW36DRAFT_385370</name>
</gene>
<keyword evidence="2" id="KW-0472">Membrane</keyword>
<reference evidence="3" key="1">
    <citation type="submission" date="2021-12" db="EMBL/GenBank/DDBJ databases">
        <title>Convergent genome expansion in fungi linked to evolution of root-endophyte symbiosis.</title>
        <authorList>
            <consortium name="DOE Joint Genome Institute"/>
            <person name="Ke Y.-H."/>
            <person name="Bonito G."/>
            <person name="Liao H.-L."/>
            <person name="Looney B."/>
            <person name="Rojas-Flechas A."/>
            <person name="Nash J."/>
            <person name="Hameed K."/>
            <person name="Schadt C."/>
            <person name="Martin F."/>
            <person name="Crous P.W."/>
            <person name="Miettinen O."/>
            <person name="Magnuson J.K."/>
            <person name="Labbe J."/>
            <person name="Jacobson D."/>
            <person name="Doktycz M.J."/>
            <person name="Veneault-Fourrey C."/>
            <person name="Kuo A."/>
            <person name="Mondo S."/>
            <person name="Calhoun S."/>
            <person name="Riley R."/>
            <person name="Ohm R."/>
            <person name="LaButti K."/>
            <person name="Andreopoulos B."/>
            <person name="Pangilinan J."/>
            <person name="Nolan M."/>
            <person name="Tritt A."/>
            <person name="Clum A."/>
            <person name="Lipzen A."/>
            <person name="Daum C."/>
            <person name="Barry K."/>
            <person name="Grigoriev I.V."/>
            <person name="Vilgalys R."/>
        </authorList>
    </citation>
    <scope>NUCLEOTIDE SEQUENCE</scope>
    <source>
        <strain evidence="3">PMI_201</strain>
    </source>
</reference>
<dbReference type="EMBL" id="JAJTJA010000010">
    <property type="protein sequence ID" value="KAH8692863.1"/>
    <property type="molecule type" value="Genomic_DNA"/>
</dbReference>
<organism evidence="3 4">
    <name type="scientific">Talaromyces proteolyticus</name>
    <dbReference type="NCBI Taxonomy" id="1131652"/>
    <lineage>
        <taxon>Eukaryota</taxon>
        <taxon>Fungi</taxon>
        <taxon>Dikarya</taxon>
        <taxon>Ascomycota</taxon>
        <taxon>Pezizomycotina</taxon>
        <taxon>Eurotiomycetes</taxon>
        <taxon>Eurotiomycetidae</taxon>
        <taxon>Eurotiales</taxon>
        <taxon>Trichocomaceae</taxon>
        <taxon>Talaromyces</taxon>
        <taxon>Talaromyces sect. Bacilispori</taxon>
    </lineage>
</organism>
<evidence type="ECO:0000256" key="2">
    <source>
        <dbReference type="SAM" id="Phobius"/>
    </source>
</evidence>
<evidence type="ECO:0000313" key="4">
    <source>
        <dbReference type="Proteomes" id="UP001201262"/>
    </source>
</evidence>
<keyword evidence="2" id="KW-0812">Transmembrane</keyword>
<feature type="coiled-coil region" evidence="1">
    <location>
        <begin position="452"/>
        <end position="482"/>
    </location>
</feature>
<keyword evidence="1" id="KW-0175">Coiled coil</keyword>
<evidence type="ECO:0000256" key="1">
    <source>
        <dbReference type="SAM" id="Coils"/>
    </source>
</evidence>
<keyword evidence="2" id="KW-1133">Transmembrane helix</keyword>
<dbReference type="AlphaFoldDB" id="A0AAD4KK50"/>
<proteinExistence type="predicted"/>
<comment type="caution">
    <text evidence="3">The sequence shown here is derived from an EMBL/GenBank/DDBJ whole genome shotgun (WGS) entry which is preliminary data.</text>
</comment>
<accession>A0AAD4KK50</accession>
<evidence type="ECO:0000313" key="3">
    <source>
        <dbReference type="EMBL" id="KAH8692863.1"/>
    </source>
</evidence>
<keyword evidence="4" id="KW-1185">Reference proteome</keyword>
<dbReference type="RefSeq" id="XP_046068736.1">
    <property type="nucleotide sequence ID" value="XM_046216899.1"/>
</dbReference>